<feature type="non-terminal residue" evidence="2">
    <location>
        <position position="1"/>
    </location>
</feature>
<dbReference type="AlphaFoldDB" id="A0A0V0H582"/>
<protein>
    <submittedName>
        <fullName evidence="2">Putative ovule protein</fullName>
    </submittedName>
</protein>
<feature type="compositionally biased region" description="Basic and acidic residues" evidence="1">
    <location>
        <begin position="1"/>
        <end position="13"/>
    </location>
</feature>
<proteinExistence type="predicted"/>
<dbReference type="EMBL" id="GEDG01025044">
    <property type="protein sequence ID" value="JAP15524.1"/>
    <property type="molecule type" value="Transcribed_RNA"/>
</dbReference>
<reference evidence="2" key="1">
    <citation type="submission" date="2015-12" db="EMBL/GenBank/DDBJ databases">
        <title>Gene expression during late stages of embryo sac development: a critical building block for successful pollen-pistil interactions.</title>
        <authorList>
            <person name="Liu Y."/>
            <person name="Joly V."/>
            <person name="Sabar M."/>
            <person name="Matton D.P."/>
        </authorList>
    </citation>
    <scope>NUCLEOTIDE SEQUENCE</scope>
</reference>
<evidence type="ECO:0000256" key="1">
    <source>
        <dbReference type="SAM" id="MobiDB-lite"/>
    </source>
</evidence>
<sequence length="70" mass="8319">GGVEEKEGEDKDRWRKKKGRGIGGSVLKHFDERNERSKREFFSYLLESPCKHMPNMCYSIYLNFIPHGWN</sequence>
<evidence type="ECO:0000313" key="2">
    <source>
        <dbReference type="EMBL" id="JAP15524.1"/>
    </source>
</evidence>
<name>A0A0V0H582_SOLCH</name>
<feature type="region of interest" description="Disordered" evidence="1">
    <location>
        <begin position="1"/>
        <end position="21"/>
    </location>
</feature>
<accession>A0A0V0H582</accession>
<organism evidence="2">
    <name type="scientific">Solanum chacoense</name>
    <name type="common">Chaco potato</name>
    <dbReference type="NCBI Taxonomy" id="4108"/>
    <lineage>
        <taxon>Eukaryota</taxon>
        <taxon>Viridiplantae</taxon>
        <taxon>Streptophyta</taxon>
        <taxon>Embryophyta</taxon>
        <taxon>Tracheophyta</taxon>
        <taxon>Spermatophyta</taxon>
        <taxon>Magnoliopsida</taxon>
        <taxon>eudicotyledons</taxon>
        <taxon>Gunneridae</taxon>
        <taxon>Pentapetalae</taxon>
        <taxon>asterids</taxon>
        <taxon>lamiids</taxon>
        <taxon>Solanales</taxon>
        <taxon>Solanaceae</taxon>
        <taxon>Solanoideae</taxon>
        <taxon>Solaneae</taxon>
        <taxon>Solanum</taxon>
    </lineage>
</organism>